<sequence length="223" mass="25525">MSSYFPDLPDEIMLLIAQRVPPEKMANFALVCKRFKEAAYLTILNRRDWTVSAIKCHYTHDNTYWNAREEPDSIFGSVKYLASSVCWVEVRHDIPLPPGHYRCTWHMKFDGNVPSREIPHFDVQVGGILVLSKPFPEEIRRQGYVDWDLGEFDVPISPTGEPTTPVHVSLLEFSSQYGKHGIFLDYYRMTRLDYDPLAPCKAIQAAISRAEEEVGPCGGSRRS</sequence>
<dbReference type="Proteomes" id="UP001141327">
    <property type="component" value="Unassembled WGS sequence"/>
</dbReference>
<dbReference type="Gene3D" id="1.20.1280.50">
    <property type="match status" value="1"/>
</dbReference>
<evidence type="ECO:0000259" key="1">
    <source>
        <dbReference type="PROSITE" id="PS50181"/>
    </source>
</evidence>
<dbReference type="EMBL" id="JAPMOS010000032">
    <property type="protein sequence ID" value="KAJ4458240.1"/>
    <property type="molecule type" value="Genomic_DNA"/>
</dbReference>
<evidence type="ECO:0000313" key="3">
    <source>
        <dbReference type="Proteomes" id="UP001141327"/>
    </source>
</evidence>
<gene>
    <name evidence="2" type="ORF">PAPYR_6059</name>
</gene>
<reference evidence="2" key="1">
    <citation type="journal article" date="2022" name="bioRxiv">
        <title>Genomics of Preaxostyla Flagellates Illuminates Evolutionary Transitions and the Path Towards Mitochondrial Loss.</title>
        <authorList>
            <person name="Novak L.V.F."/>
            <person name="Treitli S.C."/>
            <person name="Pyrih J."/>
            <person name="Halakuc P."/>
            <person name="Pipaliya S.V."/>
            <person name="Vacek V."/>
            <person name="Brzon O."/>
            <person name="Soukal P."/>
            <person name="Eme L."/>
            <person name="Dacks J.B."/>
            <person name="Karnkowska A."/>
            <person name="Elias M."/>
            <person name="Hampl V."/>
        </authorList>
    </citation>
    <scope>NUCLEOTIDE SEQUENCE</scope>
    <source>
        <strain evidence="2">RCP-MX</strain>
    </source>
</reference>
<comment type="caution">
    <text evidence="2">The sequence shown here is derived from an EMBL/GenBank/DDBJ whole genome shotgun (WGS) entry which is preliminary data.</text>
</comment>
<organism evidence="2 3">
    <name type="scientific">Paratrimastix pyriformis</name>
    <dbReference type="NCBI Taxonomy" id="342808"/>
    <lineage>
        <taxon>Eukaryota</taxon>
        <taxon>Metamonada</taxon>
        <taxon>Preaxostyla</taxon>
        <taxon>Paratrimastigidae</taxon>
        <taxon>Paratrimastix</taxon>
    </lineage>
</organism>
<dbReference type="Pfam" id="PF12937">
    <property type="entry name" value="F-box-like"/>
    <property type="match status" value="1"/>
</dbReference>
<keyword evidence="3" id="KW-1185">Reference proteome</keyword>
<accession>A0ABQ8UL77</accession>
<proteinExistence type="predicted"/>
<dbReference type="SUPFAM" id="SSF81383">
    <property type="entry name" value="F-box domain"/>
    <property type="match status" value="1"/>
</dbReference>
<dbReference type="Pfam" id="PF14299">
    <property type="entry name" value="PP2"/>
    <property type="match status" value="1"/>
</dbReference>
<dbReference type="InterPro" id="IPR025886">
    <property type="entry name" value="PP2-like"/>
</dbReference>
<dbReference type="InterPro" id="IPR036047">
    <property type="entry name" value="F-box-like_dom_sf"/>
</dbReference>
<dbReference type="PANTHER" id="PTHR31960:SF2">
    <property type="entry name" value="F-BOX PROTEIN PP2-A15"/>
    <property type="match status" value="1"/>
</dbReference>
<dbReference type="PANTHER" id="PTHR31960">
    <property type="entry name" value="F-BOX PROTEIN PP2-A15"/>
    <property type="match status" value="1"/>
</dbReference>
<evidence type="ECO:0000313" key="2">
    <source>
        <dbReference type="EMBL" id="KAJ4458240.1"/>
    </source>
</evidence>
<dbReference type="CDD" id="cd09917">
    <property type="entry name" value="F-box_SF"/>
    <property type="match status" value="1"/>
</dbReference>
<dbReference type="PROSITE" id="PS50181">
    <property type="entry name" value="FBOX"/>
    <property type="match status" value="1"/>
</dbReference>
<dbReference type="InterPro" id="IPR001810">
    <property type="entry name" value="F-box_dom"/>
</dbReference>
<protein>
    <recommendedName>
        <fullName evidence="1">F-box domain-containing protein</fullName>
    </recommendedName>
</protein>
<name>A0ABQ8UL77_9EUKA</name>
<feature type="domain" description="F-box" evidence="1">
    <location>
        <begin position="2"/>
        <end position="54"/>
    </location>
</feature>